<keyword evidence="8" id="KW-0239">DNA-directed DNA polymerase</keyword>
<evidence type="ECO:0000313" key="12">
    <source>
        <dbReference type="EMBL" id="GJT14437.1"/>
    </source>
</evidence>
<dbReference type="Proteomes" id="UP001151760">
    <property type="component" value="Unassembled WGS sequence"/>
</dbReference>
<reference evidence="12" key="1">
    <citation type="journal article" date="2022" name="Int. J. Mol. Sci.">
        <title>Draft Genome of Tanacetum Coccineum: Genomic Comparison of Closely Related Tanacetum-Family Plants.</title>
        <authorList>
            <person name="Yamashiro T."/>
            <person name="Shiraishi A."/>
            <person name="Nakayama K."/>
            <person name="Satake H."/>
        </authorList>
    </citation>
    <scope>NUCLEOTIDE SEQUENCE</scope>
</reference>
<dbReference type="InterPro" id="IPR013103">
    <property type="entry name" value="RVT_2"/>
</dbReference>
<keyword evidence="6" id="KW-0229">DNA integration</keyword>
<keyword evidence="8" id="KW-0808">Transferase</keyword>
<keyword evidence="13" id="KW-1185">Reference proteome</keyword>
<keyword evidence="8" id="KW-0548">Nucleotidyltransferase</keyword>
<evidence type="ECO:0000256" key="2">
    <source>
        <dbReference type="ARBA" id="ARBA00022723"/>
    </source>
</evidence>
<evidence type="ECO:0000256" key="8">
    <source>
        <dbReference type="ARBA" id="ARBA00022932"/>
    </source>
</evidence>
<keyword evidence="3" id="KW-0255">Endonuclease</keyword>
<keyword evidence="9" id="KW-0233">DNA recombination</keyword>
<dbReference type="PANTHER" id="PTHR42648:SF11">
    <property type="entry name" value="TRANSPOSON TY4-P GAG-POL POLYPROTEIN"/>
    <property type="match status" value="1"/>
</dbReference>
<keyword evidence="5" id="KW-0460">Magnesium</keyword>
<comment type="caution">
    <text evidence="12">The sequence shown here is derived from an EMBL/GenBank/DDBJ whole genome shotgun (WGS) entry which is preliminary data.</text>
</comment>
<keyword evidence="1" id="KW-0540">Nuclease</keyword>
<dbReference type="CDD" id="cd09272">
    <property type="entry name" value="RNase_HI_RT_Ty1"/>
    <property type="match status" value="1"/>
</dbReference>
<reference evidence="12" key="2">
    <citation type="submission" date="2022-01" db="EMBL/GenBank/DDBJ databases">
        <authorList>
            <person name="Yamashiro T."/>
            <person name="Shiraishi A."/>
            <person name="Satake H."/>
            <person name="Nakayama K."/>
        </authorList>
    </citation>
    <scope>NUCLEOTIDE SEQUENCE</scope>
</reference>
<proteinExistence type="predicted"/>
<dbReference type="Pfam" id="PF00665">
    <property type="entry name" value="rve"/>
    <property type="match status" value="1"/>
</dbReference>
<organism evidence="12 13">
    <name type="scientific">Tanacetum coccineum</name>
    <dbReference type="NCBI Taxonomy" id="301880"/>
    <lineage>
        <taxon>Eukaryota</taxon>
        <taxon>Viridiplantae</taxon>
        <taxon>Streptophyta</taxon>
        <taxon>Embryophyta</taxon>
        <taxon>Tracheophyta</taxon>
        <taxon>Spermatophyta</taxon>
        <taxon>Magnoliopsida</taxon>
        <taxon>eudicotyledons</taxon>
        <taxon>Gunneridae</taxon>
        <taxon>Pentapetalae</taxon>
        <taxon>asterids</taxon>
        <taxon>campanulids</taxon>
        <taxon>Asterales</taxon>
        <taxon>Asteraceae</taxon>
        <taxon>Asteroideae</taxon>
        <taxon>Anthemideae</taxon>
        <taxon>Anthemidinae</taxon>
        <taxon>Tanacetum</taxon>
    </lineage>
</organism>
<evidence type="ECO:0000256" key="10">
    <source>
        <dbReference type="ARBA" id="ARBA00023268"/>
    </source>
</evidence>
<protein>
    <submittedName>
        <fullName evidence="12">Retrovirus-related pol polyprotein from transposon TNT 1-94</fullName>
    </submittedName>
</protein>
<sequence length="662" mass="75854">MTGNRSRLKNFVKKFIGTVRFKNDHFGTIMGYGDYVIRKSVILRVYYVEGLGHNLFFMGPFCDSDLEVGFRKHSYFVRNIDGVDLIKGSRGSNLYTISVEDIMRSSPICLLSKASKNKSWLWHRHHLCSASQLGKRKKHNHPSKSENTNLEVLHTLHMDLCNPMRVLSINGKKYILVIIDDYSRFTWVKFLRTKDETPEFVIKFLSQIQTGLNKTVRFIRADNRTEFVNQVLTAHYEKVGITHKRTILRSPQQNSVVERQNRYLWKPLGLFPAPVALVVPAVPIPVHLVGTPSSIIVDQDAPSTSNSPSTSEIQAPVVQQGVADGPVIEENPFALEYENPFVNVFAPEPSPVQSSSGEISTTELTLNPQPHTHLNRWGKDHPLDNVIKNPSRPVSTRKQLVTDALWCFYSSVLAKVEPKNFKSAVAEDCWFEAMQEKIHEFDQLDVWELVPPLDSAMIIALKWIYKVKLDEYCDVLKNKAGLVAKWYRQEEGIDFEESFAPAARIKAIRIFIANTGFIDPDHPTQVYRLKKALYGLKQAPRAWYDILSKFLLDNRFSKEAEYIAMSRCYAQILWMRSLLKDNGFAFNNLPLYCDNKSAIALCCNNVQHSCSKHIDIRHHFIKEQIENGVVELYFVTTEYQLANIFTKALPMRSLSPEALKRL</sequence>
<gene>
    <name evidence="12" type="ORF">Tco_0861479</name>
</gene>
<keyword evidence="7" id="KW-0695">RNA-directed DNA polymerase</keyword>
<dbReference type="InterPro" id="IPR039537">
    <property type="entry name" value="Retrotran_Ty1/copia-like"/>
</dbReference>
<evidence type="ECO:0000256" key="5">
    <source>
        <dbReference type="ARBA" id="ARBA00022842"/>
    </source>
</evidence>
<dbReference type="InterPro" id="IPR036397">
    <property type="entry name" value="RNaseH_sf"/>
</dbReference>
<dbReference type="InterPro" id="IPR012337">
    <property type="entry name" value="RNaseH-like_sf"/>
</dbReference>
<name>A0ABQ5BKV0_9ASTR</name>
<accession>A0ABQ5BKV0</accession>
<evidence type="ECO:0000313" key="13">
    <source>
        <dbReference type="Proteomes" id="UP001151760"/>
    </source>
</evidence>
<evidence type="ECO:0000256" key="3">
    <source>
        <dbReference type="ARBA" id="ARBA00022759"/>
    </source>
</evidence>
<dbReference type="EMBL" id="BQNB010013312">
    <property type="protein sequence ID" value="GJT14437.1"/>
    <property type="molecule type" value="Genomic_DNA"/>
</dbReference>
<evidence type="ECO:0000256" key="9">
    <source>
        <dbReference type="ARBA" id="ARBA00023172"/>
    </source>
</evidence>
<dbReference type="Gene3D" id="3.30.420.10">
    <property type="entry name" value="Ribonuclease H-like superfamily/Ribonuclease H"/>
    <property type="match status" value="1"/>
</dbReference>
<evidence type="ECO:0000259" key="11">
    <source>
        <dbReference type="PROSITE" id="PS50994"/>
    </source>
</evidence>
<evidence type="ECO:0000256" key="7">
    <source>
        <dbReference type="ARBA" id="ARBA00022918"/>
    </source>
</evidence>
<dbReference type="PROSITE" id="PS50994">
    <property type="entry name" value="INTEGRASE"/>
    <property type="match status" value="1"/>
</dbReference>
<evidence type="ECO:0000256" key="4">
    <source>
        <dbReference type="ARBA" id="ARBA00022801"/>
    </source>
</evidence>
<dbReference type="InterPro" id="IPR001584">
    <property type="entry name" value="Integrase_cat-core"/>
</dbReference>
<dbReference type="PANTHER" id="PTHR42648">
    <property type="entry name" value="TRANSPOSASE, PUTATIVE-RELATED"/>
    <property type="match status" value="1"/>
</dbReference>
<keyword evidence="2" id="KW-0479">Metal-binding</keyword>
<evidence type="ECO:0000256" key="1">
    <source>
        <dbReference type="ARBA" id="ARBA00022722"/>
    </source>
</evidence>
<evidence type="ECO:0000256" key="6">
    <source>
        <dbReference type="ARBA" id="ARBA00022908"/>
    </source>
</evidence>
<dbReference type="SUPFAM" id="SSF53098">
    <property type="entry name" value="Ribonuclease H-like"/>
    <property type="match status" value="1"/>
</dbReference>
<keyword evidence="4" id="KW-0378">Hydrolase</keyword>
<feature type="domain" description="Integrase catalytic" evidence="11">
    <location>
        <begin position="138"/>
        <end position="264"/>
    </location>
</feature>
<keyword evidence="10" id="KW-0511">Multifunctional enzyme</keyword>
<dbReference type="Pfam" id="PF07727">
    <property type="entry name" value="RVT_2"/>
    <property type="match status" value="2"/>
</dbReference>